<evidence type="ECO:0000256" key="1">
    <source>
        <dbReference type="ARBA" id="ARBA00012513"/>
    </source>
</evidence>
<organism evidence="9 10">
    <name type="scientific">Symbiodinium pilosum</name>
    <name type="common">Dinoflagellate</name>
    <dbReference type="NCBI Taxonomy" id="2952"/>
    <lineage>
        <taxon>Eukaryota</taxon>
        <taxon>Sar</taxon>
        <taxon>Alveolata</taxon>
        <taxon>Dinophyceae</taxon>
        <taxon>Suessiales</taxon>
        <taxon>Symbiodiniaceae</taxon>
        <taxon>Symbiodinium</taxon>
    </lineage>
</organism>
<dbReference type="Gene3D" id="1.10.510.10">
    <property type="entry name" value="Transferase(Phosphotransferase) domain 1"/>
    <property type="match status" value="1"/>
</dbReference>
<dbReference type="GO" id="GO:0005829">
    <property type="term" value="C:cytosol"/>
    <property type="evidence" value="ECO:0007669"/>
    <property type="project" value="TreeGrafter"/>
</dbReference>
<dbReference type="AlphaFoldDB" id="A0A812V5D6"/>
<keyword evidence="3" id="KW-0808">Transferase</keyword>
<dbReference type="Proteomes" id="UP000649617">
    <property type="component" value="Unassembled WGS sequence"/>
</dbReference>
<dbReference type="PANTHER" id="PTHR24054:SF0">
    <property type="entry name" value="CASEIN KINASE II SUBUNIT ALPHA"/>
    <property type="match status" value="1"/>
</dbReference>
<dbReference type="GO" id="GO:0005524">
    <property type="term" value="F:ATP binding"/>
    <property type="evidence" value="ECO:0007669"/>
    <property type="project" value="UniProtKB-KW"/>
</dbReference>
<evidence type="ECO:0000256" key="4">
    <source>
        <dbReference type="ARBA" id="ARBA00022741"/>
    </source>
</evidence>
<keyword evidence="5" id="KW-0418">Kinase</keyword>
<proteinExistence type="predicted"/>
<comment type="catalytic activity">
    <reaction evidence="7">
        <text>L-threonyl-[protein] + ATP = O-phospho-L-threonyl-[protein] + ADP + H(+)</text>
        <dbReference type="Rhea" id="RHEA:46608"/>
        <dbReference type="Rhea" id="RHEA-COMP:11060"/>
        <dbReference type="Rhea" id="RHEA-COMP:11605"/>
        <dbReference type="ChEBI" id="CHEBI:15378"/>
        <dbReference type="ChEBI" id="CHEBI:30013"/>
        <dbReference type="ChEBI" id="CHEBI:30616"/>
        <dbReference type="ChEBI" id="CHEBI:61977"/>
        <dbReference type="ChEBI" id="CHEBI:456216"/>
        <dbReference type="EC" id="2.7.11.1"/>
    </reaction>
</comment>
<comment type="caution">
    <text evidence="9">The sequence shown here is derived from an EMBL/GenBank/DDBJ whole genome shotgun (WGS) entry which is preliminary data.</text>
</comment>
<dbReference type="GO" id="GO:0004674">
    <property type="term" value="F:protein serine/threonine kinase activity"/>
    <property type="evidence" value="ECO:0007669"/>
    <property type="project" value="UniProtKB-KW"/>
</dbReference>
<evidence type="ECO:0000256" key="5">
    <source>
        <dbReference type="ARBA" id="ARBA00022777"/>
    </source>
</evidence>
<accession>A0A812V5D6</accession>
<keyword evidence="4" id="KW-0547">Nucleotide-binding</keyword>
<dbReference type="GO" id="GO:0005634">
    <property type="term" value="C:nucleus"/>
    <property type="evidence" value="ECO:0007669"/>
    <property type="project" value="TreeGrafter"/>
</dbReference>
<sequence length="152" mass="17380">MGGEGHRDALLGVVPRASSLKQLQVNSRAWPLHFVDGCMLAGMTFRKEPFFAGADNVDQLYKIAKVLGTDLLHDYLDAYDLELELEVEQRLGTLPRKQWSAFKTKDNAERCSPEALELIDKMLRYDPAARILPREAMQHAYFEEVRKQESNK</sequence>
<dbReference type="InterPro" id="IPR045216">
    <property type="entry name" value="CK2_alpha"/>
</dbReference>
<dbReference type="InterPro" id="IPR011009">
    <property type="entry name" value="Kinase-like_dom_sf"/>
</dbReference>
<evidence type="ECO:0000256" key="3">
    <source>
        <dbReference type="ARBA" id="ARBA00022679"/>
    </source>
</evidence>
<reference evidence="9" key="1">
    <citation type="submission" date="2021-02" db="EMBL/GenBank/DDBJ databases">
        <authorList>
            <person name="Dougan E. K."/>
            <person name="Rhodes N."/>
            <person name="Thang M."/>
            <person name="Chan C."/>
        </authorList>
    </citation>
    <scope>NUCLEOTIDE SEQUENCE</scope>
</reference>
<evidence type="ECO:0000256" key="8">
    <source>
        <dbReference type="ARBA" id="ARBA00048679"/>
    </source>
</evidence>
<comment type="catalytic activity">
    <reaction evidence="8">
        <text>L-seryl-[protein] + ATP = O-phospho-L-seryl-[protein] + ADP + H(+)</text>
        <dbReference type="Rhea" id="RHEA:17989"/>
        <dbReference type="Rhea" id="RHEA-COMP:9863"/>
        <dbReference type="Rhea" id="RHEA-COMP:11604"/>
        <dbReference type="ChEBI" id="CHEBI:15378"/>
        <dbReference type="ChEBI" id="CHEBI:29999"/>
        <dbReference type="ChEBI" id="CHEBI:30616"/>
        <dbReference type="ChEBI" id="CHEBI:83421"/>
        <dbReference type="ChEBI" id="CHEBI:456216"/>
        <dbReference type="EC" id="2.7.11.1"/>
    </reaction>
</comment>
<dbReference type="SUPFAM" id="SSF56112">
    <property type="entry name" value="Protein kinase-like (PK-like)"/>
    <property type="match status" value="1"/>
</dbReference>
<evidence type="ECO:0000313" key="10">
    <source>
        <dbReference type="Proteomes" id="UP000649617"/>
    </source>
</evidence>
<keyword evidence="2" id="KW-0723">Serine/threonine-protein kinase</keyword>
<evidence type="ECO:0000256" key="2">
    <source>
        <dbReference type="ARBA" id="ARBA00022527"/>
    </source>
</evidence>
<keyword evidence="6" id="KW-0067">ATP-binding</keyword>
<evidence type="ECO:0000256" key="6">
    <source>
        <dbReference type="ARBA" id="ARBA00022840"/>
    </source>
</evidence>
<dbReference type="OrthoDB" id="10254671at2759"/>
<evidence type="ECO:0000256" key="7">
    <source>
        <dbReference type="ARBA" id="ARBA00047899"/>
    </source>
</evidence>
<dbReference type="GO" id="GO:0051726">
    <property type="term" value="P:regulation of cell cycle"/>
    <property type="evidence" value="ECO:0007669"/>
    <property type="project" value="TreeGrafter"/>
</dbReference>
<dbReference type="EC" id="2.7.11.1" evidence="1"/>
<gene>
    <name evidence="9" type="primary">CKA1</name>
    <name evidence="9" type="ORF">SPIL2461_LOCUS16227</name>
</gene>
<dbReference type="GO" id="GO:0005956">
    <property type="term" value="C:protein kinase CK2 complex"/>
    <property type="evidence" value="ECO:0007669"/>
    <property type="project" value="TreeGrafter"/>
</dbReference>
<keyword evidence="10" id="KW-1185">Reference proteome</keyword>
<evidence type="ECO:0000313" key="9">
    <source>
        <dbReference type="EMBL" id="CAE7618374.1"/>
    </source>
</evidence>
<dbReference type="PANTHER" id="PTHR24054">
    <property type="entry name" value="CASEIN KINASE II SUBUNIT ALPHA"/>
    <property type="match status" value="1"/>
</dbReference>
<dbReference type="EMBL" id="CAJNIZ010041890">
    <property type="protein sequence ID" value="CAE7618374.1"/>
    <property type="molecule type" value="Genomic_DNA"/>
</dbReference>
<protein>
    <recommendedName>
        <fullName evidence="1">non-specific serine/threonine protein kinase</fullName>
        <ecNumber evidence="1">2.7.11.1</ecNumber>
    </recommendedName>
</protein>
<name>A0A812V5D6_SYMPI</name>